<dbReference type="GO" id="GO:0009897">
    <property type="term" value="C:external side of plasma membrane"/>
    <property type="evidence" value="ECO:0007669"/>
    <property type="project" value="TreeGrafter"/>
</dbReference>
<evidence type="ECO:0000313" key="14">
    <source>
        <dbReference type="Proteomes" id="UP000694545"/>
    </source>
</evidence>
<sequence>MGPWRCFSHLTFAHLFSLPGFASHSLNFHQVIWDFGQGIPTFQISGYIDNEPWGQYESITQRVLPRGPWIKKAEEDDPTFWEWNTERATGIEKKFRGDLLLRKHIIQMSPAVKISFKRHEDGLKTLTCHAHGFYPKEIDATWRKDGKFLEQNFSGVVSPNSDGTFYTCISINVDPKDGGSYQCHVQHASLTEPLVTSWQKLIILGVVASVLVLAGTIFFVSK</sequence>
<proteinExistence type="predicted"/>
<protein>
    <recommendedName>
        <fullName evidence="12">Ig-like domain-containing protein</fullName>
    </recommendedName>
</protein>
<dbReference type="InterPro" id="IPR036179">
    <property type="entry name" value="Ig-like_dom_sf"/>
</dbReference>
<evidence type="ECO:0000256" key="8">
    <source>
        <dbReference type="ARBA" id="ARBA00023157"/>
    </source>
</evidence>
<evidence type="ECO:0000259" key="12">
    <source>
        <dbReference type="PROSITE" id="PS50835"/>
    </source>
</evidence>
<evidence type="ECO:0000256" key="6">
    <source>
        <dbReference type="ARBA" id="ARBA00022989"/>
    </source>
</evidence>
<keyword evidence="4 11" id="KW-0732">Signal</keyword>
<dbReference type="GO" id="GO:0006955">
    <property type="term" value="P:immune response"/>
    <property type="evidence" value="ECO:0007669"/>
    <property type="project" value="TreeGrafter"/>
</dbReference>
<dbReference type="Proteomes" id="UP000694545">
    <property type="component" value="Unplaced"/>
</dbReference>
<dbReference type="InterPro" id="IPR011161">
    <property type="entry name" value="MHC_I-like_Ag-recog"/>
</dbReference>
<dbReference type="PANTHER" id="PTHR16675:SF242">
    <property type="entry name" value="MAJOR HISTOCOMPATIBILITY COMPLEX CLASS I-RELATED GENE PROTEIN"/>
    <property type="match status" value="1"/>
</dbReference>
<dbReference type="InterPro" id="IPR003597">
    <property type="entry name" value="Ig_C1-set"/>
</dbReference>
<evidence type="ECO:0000256" key="7">
    <source>
        <dbReference type="ARBA" id="ARBA00023136"/>
    </source>
</evidence>
<dbReference type="FunFam" id="2.60.40.10:FF:000204">
    <property type="entry name" value="Major histocompatibility complex, class I-related protein"/>
    <property type="match status" value="1"/>
</dbReference>
<keyword evidence="5" id="KW-0391">Immunity</keyword>
<dbReference type="SUPFAM" id="SSF54452">
    <property type="entry name" value="MHC antigen-recognition domain"/>
    <property type="match status" value="1"/>
</dbReference>
<dbReference type="SMART" id="SM00407">
    <property type="entry name" value="IGc1"/>
    <property type="match status" value="1"/>
</dbReference>
<dbReference type="Pfam" id="PF00129">
    <property type="entry name" value="MHC_I"/>
    <property type="match status" value="1"/>
</dbReference>
<keyword evidence="2" id="KW-0490">MHC I</keyword>
<organism evidence="13 14">
    <name type="scientific">Varanus komodoensis</name>
    <name type="common">Komodo dragon</name>
    <dbReference type="NCBI Taxonomy" id="61221"/>
    <lineage>
        <taxon>Eukaryota</taxon>
        <taxon>Metazoa</taxon>
        <taxon>Chordata</taxon>
        <taxon>Craniata</taxon>
        <taxon>Vertebrata</taxon>
        <taxon>Euteleostomi</taxon>
        <taxon>Lepidosauria</taxon>
        <taxon>Squamata</taxon>
        <taxon>Bifurcata</taxon>
        <taxon>Unidentata</taxon>
        <taxon>Episquamata</taxon>
        <taxon>Toxicofera</taxon>
        <taxon>Anguimorpha</taxon>
        <taxon>Paleoanguimorpha</taxon>
        <taxon>Varanoidea</taxon>
        <taxon>Varanidae</taxon>
        <taxon>Varanus</taxon>
    </lineage>
</organism>
<dbReference type="AlphaFoldDB" id="A0A8D2IPU0"/>
<dbReference type="InterPro" id="IPR003006">
    <property type="entry name" value="Ig/MHC_CS"/>
</dbReference>
<dbReference type="GO" id="GO:0042612">
    <property type="term" value="C:MHC class I protein complex"/>
    <property type="evidence" value="ECO:0007669"/>
    <property type="project" value="UniProtKB-KW"/>
</dbReference>
<accession>A0A8D2IPU0</accession>
<dbReference type="GO" id="GO:0002474">
    <property type="term" value="P:antigen processing and presentation of peptide antigen via MHC class I"/>
    <property type="evidence" value="ECO:0007669"/>
    <property type="project" value="UniProtKB-KW"/>
</dbReference>
<dbReference type="Ensembl" id="ENSVKKT00000004186.1">
    <property type="protein sequence ID" value="ENSVKKP00000004075.1"/>
    <property type="gene ID" value="ENSVKKG00000003052.1"/>
</dbReference>
<keyword evidence="14" id="KW-1185">Reference proteome</keyword>
<keyword evidence="3 10" id="KW-0812">Transmembrane</keyword>
<keyword evidence="7 10" id="KW-0472">Membrane</keyword>
<keyword evidence="6 10" id="KW-1133">Transmembrane helix</keyword>
<feature type="transmembrane region" description="Helical" evidence="10">
    <location>
        <begin position="201"/>
        <end position="220"/>
    </location>
</feature>
<reference evidence="13" key="2">
    <citation type="submission" date="2025-09" db="UniProtKB">
        <authorList>
            <consortium name="Ensembl"/>
        </authorList>
    </citation>
    <scope>IDENTIFICATION</scope>
</reference>
<dbReference type="PROSITE" id="PS00290">
    <property type="entry name" value="IG_MHC"/>
    <property type="match status" value="1"/>
</dbReference>
<dbReference type="Pfam" id="PF07654">
    <property type="entry name" value="C1-set"/>
    <property type="match status" value="1"/>
</dbReference>
<dbReference type="InterPro" id="IPR037055">
    <property type="entry name" value="MHC_I-like_Ag-recog_sf"/>
</dbReference>
<evidence type="ECO:0000256" key="1">
    <source>
        <dbReference type="ARBA" id="ARBA00004479"/>
    </source>
</evidence>
<dbReference type="PANTHER" id="PTHR16675">
    <property type="entry name" value="MHC CLASS I-RELATED"/>
    <property type="match status" value="1"/>
</dbReference>
<feature type="chain" id="PRO_5034377276" description="Ig-like domain-containing protein" evidence="11">
    <location>
        <begin position="23"/>
        <end position="222"/>
    </location>
</feature>
<keyword evidence="8" id="KW-1015">Disulfide bond</keyword>
<evidence type="ECO:0000256" key="3">
    <source>
        <dbReference type="ARBA" id="ARBA00022692"/>
    </source>
</evidence>
<dbReference type="Gene3D" id="2.60.40.10">
    <property type="entry name" value="Immunoglobulins"/>
    <property type="match status" value="1"/>
</dbReference>
<evidence type="ECO:0000313" key="13">
    <source>
        <dbReference type="Ensembl" id="ENSVKKP00000004075.1"/>
    </source>
</evidence>
<dbReference type="InterPro" id="IPR007110">
    <property type="entry name" value="Ig-like_dom"/>
</dbReference>
<feature type="domain" description="Ig-like" evidence="12">
    <location>
        <begin position="110"/>
        <end position="196"/>
    </location>
</feature>
<evidence type="ECO:0000256" key="11">
    <source>
        <dbReference type="SAM" id="SignalP"/>
    </source>
</evidence>
<dbReference type="InterPro" id="IPR011162">
    <property type="entry name" value="MHC_I/II-like_Ag-recog"/>
</dbReference>
<dbReference type="SUPFAM" id="SSF48726">
    <property type="entry name" value="Immunoglobulin"/>
    <property type="match status" value="1"/>
</dbReference>
<name>A0A8D2IPU0_VARKO</name>
<evidence type="ECO:0000256" key="9">
    <source>
        <dbReference type="ARBA" id="ARBA00023180"/>
    </source>
</evidence>
<feature type="signal peptide" evidence="11">
    <location>
        <begin position="1"/>
        <end position="22"/>
    </location>
</feature>
<dbReference type="PROSITE" id="PS50835">
    <property type="entry name" value="IG_LIKE"/>
    <property type="match status" value="1"/>
</dbReference>
<dbReference type="InterPro" id="IPR050208">
    <property type="entry name" value="MHC_class-I_related"/>
</dbReference>
<dbReference type="OMA" id="ILTETWA"/>
<dbReference type="InterPro" id="IPR013783">
    <property type="entry name" value="Ig-like_fold"/>
</dbReference>
<evidence type="ECO:0000256" key="10">
    <source>
        <dbReference type="SAM" id="Phobius"/>
    </source>
</evidence>
<evidence type="ECO:0000256" key="4">
    <source>
        <dbReference type="ARBA" id="ARBA00022729"/>
    </source>
</evidence>
<evidence type="ECO:0000256" key="5">
    <source>
        <dbReference type="ARBA" id="ARBA00022859"/>
    </source>
</evidence>
<dbReference type="Gene3D" id="3.30.500.10">
    <property type="entry name" value="MHC class I-like antigen recognition-like"/>
    <property type="match status" value="1"/>
</dbReference>
<evidence type="ECO:0000256" key="2">
    <source>
        <dbReference type="ARBA" id="ARBA00022451"/>
    </source>
</evidence>
<comment type="subcellular location">
    <subcellularLocation>
        <location evidence="1">Membrane</location>
        <topology evidence="1">Single-pass type I membrane protein</topology>
    </subcellularLocation>
</comment>
<dbReference type="GO" id="GO:0005615">
    <property type="term" value="C:extracellular space"/>
    <property type="evidence" value="ECO:0007669"/>
    <property type="project" value="TreeGrafter"/>
</dbReference>
<keyword evidence="9" id="KW-0325">Glycoprotein</keyword>
<reference evidence="13" key="1">
    <citation type="submission" date="2025-08" db="UniProtKB">
        <authorList>
            <consortium name="Ensembl"/>
        </authorList>
    </citation>
    <scope>IDENTIFICATION</scope>
</reference>